<gene>
    <name evidence="1" type="ORF">GCM10009788_07330</name>
</gene>
<name>A0ABN1ZWF0_9ACTN</name>
<evidence type="ECO:0000313" key="1">
    <source>
        <dbReference type="EMBL" id="GAA1506106.1"/>
    </source>
</evidence>
<protein>
    <submittedName>
        <fullName evidence="1">Uncharacterized protein</fullName>
    </submittedName>
</protein>
<accession>A0ABN1ZWF0</accession>
<proteinExistence type="predicted"/>
<dbReference type="EMBL" id="BAAAOR010000007">
    <property type="protein sequence ID" value="GAA1506106.1"/>
    <property type="molecule type" value="Genomic_DNA"/>
</dbReference>
<sequence length="410" mass="42355">MQLLVPSVDQIGATRRDDLVRPGVGPRTPIPGPSQLRTRFLTATFGSPLGLVAVDVARDLRRAVAEATDVRRELVDLSVVAQRVTAGGECRAELRVAHDSGVADAVEGLDGVDDADGVEAPPRATREDAGVDLEVEVSVRVAGAGGVVPDERGLDLFDRHLDLSAAWSDTRRRVLRDPADDLAGRARLRVLVGVGDVGVERGGERPGLGSVDDDLDEAEGVVVVAQSTLRVAGGDVVPGDPAFVARTVEVGTSFAVHAIGADGDGVVLGDAAAFGEVVVVGARVVGLDVGARGGCGPAVELHSTVHAVAVTARHVSSKTPEMTLVRPRGDGPSTDLRSMRAAGLGDFDRLMGYGFSGSSTVVTAKVAQDRWMLSKGVDDPADTPAVEPDEVATWNHFTPSFGSDSGAAIA</sequence>
<keyword evidence="2" id="KW-1185">Reference proteome</keyword>
<organism evidence="1 2">
    <name type="scientific">Nocardioides humi</name>
    <dbReference type="NCBI Taxonomy" id="449461"/>
    <lineage>
        <taxon>Bacteria</taxon>
        <taxon>Bacillati</taxon>
        <taxon>Actinomycetota</taxon>
        <taxon>Actinomycetes</taxon>
        <taxon>Propionibacteriales</taxon>
        <taxon>Nocardioidaceae</taxon>
        <taxon>Nocardioides</taxon>
    </lineage>
</organism>
<evidence type="ECO:0000313" key="2">
    <source>
        <dbReference type="Proteomes" id="UP001500842"/>
    </source>
</evidence>
<comment type="caution">
    <text evidence="1">The sequence shown here is derived from an EMBL/GenBank/DDBJ whole genome shotgun (WGS) entry which is preliminary data.</text>
</comment>
<dbReference type="Proteomes" id="UP001500842">
    <property type="component" value="Unassembled WGS sequence"/>
</dbReference>
<reference evidence="1 2" key="1">
    <citation type="journal article" date="2019" name="Int. J. Syst. Evol. Microbiol.">
        <title>The Global Catalogue of Microorganisms (GCM) 10K type strain sequencing project: providing services to taxonomists for standard genome sequencing and annotation.</title>
        <authorList>
            <consortium name="The Broad Institute Genomics Platform"/>
            <consortium name="The Broad Institute Genome Sequencing Center for Infectious Disease"/>
            <person name="Wu L."/>
            <person name="Ma J."/>
        </authorList>
    </citation>
    <scope>NUCLEOTIDE SEQUENCE [LARGE SCALE GENOMIC DNA]</scope>
    <source>
        <strain evidence="1 2">JCM 14942</strain>
    </source>
</reference>